<protein>
    <submittedName>
        <fullName evidence="1">Uncharacterized protein</fullName>
    </submittedName>
</protein>
<keyword evidence="2" id="KW-1185">Reference proteome</keyword>
<proteinExistence type="predicted"/>
<accession>A0A7W6LN66</accession>
<organism evidence="1 2">
    <name type="scientific">Rhizobium rhizoryzae</name>
    <dbReference type="NCBI Taxonomy" id="451876"/>
    <lineage>
        <taxon>Bacteria</taxon>
        <taxon>Pseudomonadati</taxon>
        <taxon>Pseudomonadota</taxon>
        <taxon>Alphaproteobacteria</taxon>
        <taxon>Hyphomicrobiales</taxon>
        <taxon>Rhizobiaceae</taxon>
        <taxon>Rhizobium/Agrobacterium group</taxon>
        <taxon>Rhizobium</taxon>
    </lineage>
</organism>
<gene>
    <name evidence="1" type="ORF">GGQ72_004741</name>
</gene>
<sequence>MTAQMTQVSKQGLNGCYRISVMMGESQLNF</sequence>
<evidence type="ECO:0000313" key="2">
    <source>
        <dbReference type="Proteomes" id="UP000519897"/>
    </source>
</evidence>
<name>A0A7W6LN66_9HYPH</name>
<dbReference type="Proteomes" id="UP000519897">
    <property type="component" value="Unassembled WGS sequence"/>
</dbReference>
<evidence type="ECO:0000313" key="1">
    <source>
        <dbReference type="EMBL" id="MBB4146171.1"/>
    </source>
</evidence>
<comment type="caution">
    <text evidence="1">The sequence shown here is derived from an EMBL/GenBank/DDBJ whole genome shotgun (WGS) entry which is preliminary data.</text>
</comment>
<dbReference type="AlphaFoldDB" id="A0A7W6LN66"/>
<dbReference type="EMBL" id="JACIEC010000020">
    <property type="protein sequence ID" value="MBB4146171.1"/>
    <property type="molecule type" value="Genomic_DNA"/>
</dbReference>
<reference evidence="1 2" key="1">
    <citation type="submission" date="2020-08" db="EMBL/GenBank/DDBJ databases">
        <title>Genomic Encyclopedia of Type Strains, Phase IV (KMG-IV): sequencing the most valuable type-strain genomes for metagenomic binning, comparative biology and taxonomic classification.</title>
        <authorList>
            <person name="Goeker M."/>
        </authorList>
    </citation>
    <scope>NUCLEOTIDE SEQUENCE [LARGE SCALE GENOMIC DNA]</scope>
    <source>
        <strain evidence="1 2">DSM 29514</strain>
    </source>
</reference>